<dbReference type="AlphaFoldDB" id="A0A1D3D134"/>
<dbReference type="VEuPathDB" id="ToxoDB:LOC34618299"/>
<feature type="compositionally biased region" description="Basic and acidic residues" evidence="1">
    <location>
        <begin position="91"/>
        <end position="106"/>
    </location>
</feature>
<sequence length="394" mass="43520">MEEVQSAAPLGQQQSRRSRRGPLAPAPSAANVALDASTAAPVLPPEGRKATSASTETQRNSGQQRQQRTQDQRSSSFKSCSYPRNQQQGHSKVEAPLDGQQHRHEPSQAQEQEMAQNSRQAAASGGREFAEDGLASLFSLCLSPLPFLLSLDRPSRQLLQPVVERSRTVYAEQLEKALLFDQGARGVPQRQLLNLLERLANASYGFTSLISIRPVREAVDFLIKASCAKQQLDAWQLQAVWVIIRYGLERRRISLSFMDRCALFAWSINPTGRQCFNDLSPHEAEDTKLRKASKEHTADDARLEEQLQQLADSLALQQDQIDALTQGYIFASFISEDLFACRPLLGGSVATGTAMGSSDIDVGILLPLEEQLKHSKLLPLVLPQSLLLVVMLQL</sequence>
<feature type="region of interest" description="Disordered" evidence="1">
    <location>
        <begin position="1"/>
        <end position="126"/>
    </location>
</feature>
<feature type="compositionally biased region" description="Polar residues" evidence="1">
    <location>
        <begin position="107"/>
        <end position="121"/>
    </location>
</feature>
<evidence type="ECO:0000313" key="2">
    <source>
        <dbReference type="EMBL" id="OEH77152.1"/>
    </source>
</evidence>
<protein>
    <submittedName>
        <fullName evidence="2">Uncharacterized protein</fullName>
    </submittedName>
</protein>
<keyword evidence="3" id="KW-1185">Reference proteome</keyword>
<feature type="compositionally biased region" description="Polar residues" evidence="1">
    <location>
        <begin position="77"/>
        <end position="90"/>
    </location>
</feature>
<name>A0A1D3D134_9EIME</name>
<accession>A0A1D3D134</accession>
<reference evidence="2 3" key="1">
    <citation type="journal article" date="2016" name="BMC Genomics">
        <title>Comparative genomics reveals Cyclospora cayetanensis possesses coccidia-like metabolism and invasion components but unique surface antigens.</title>
        <authorList>
            <person name="Liu S."/>
            <person name="Wang L."/>
            <person name="Zheng H."/>
            <person name="Xu Z."/>
            <person name="Roellig D.M."/>
            <person name="Li N."/>
            <person name="Frace M.A."/>
            <person name="Tang K."/>
            <person name="Arrowood M.J."/>
            <person name="Moss D.M."/>
            <person name="Zhang L."/>
            <person name="Feng Y."/>
            <person name="Xiao L."/>
        </authorList>
    </citation>
    <scope>NUCLEOTIDE SEQUENCE [LARGE SCALE GENOMIC DNA]</scope>
    <source>
        <strain evidence="2 3">CHN_HEN01</strain>
    </source>
</reference>
<dbReference type="InParanoid" id="A0A1D3D134"/>
<feature type="compositionally biased region" description="Low complexity" evidence="1">
    <location>
        <begin position="58"/>
        <end position="76"/>
    </location>
</feature>
<dbReference type="VEuPathDB" id="ToxoDB:cyc_01263"/>
<dbReference type="Proteomes" id="UP000095192">
    <property type="component" value="Unassembled WGS sequence"/>
</dbReference>
<organism evidence="2 3">
    <name type="scientific">Cyclospora cayetanensis</name>
    <dbReference type="NCBI Taxonomy" id="88456"/>
    <lineage>
        <taxon>Eukaryota</taxon>
        <taxon>Sar</taxon>
        <taxon>Alveolata</taxon>
        <taxon>Apicomplexa</taxon>
        <taxon>Conoidasida</taxon>
        <taxon>Coccidia</taxon>
        <taxon>Eucoccidiorida</taxon>
        <taxon>Eimeriorina</taxon>
        <taxon>Eimeriidae</taxon>
        <taxon>Cyclospora</taxon>
    </lineage>
</organism>
<gene>
    <name evidence="2" type="ORF">cyc_01263</name>
</gene>
<comment type="caution">
    <text evidence="2">The sequence shown here is derived from an EMBL/GenBank/DDBJ whole genome shotgun (WGS) entry which is preliminary data.</text>
</comment>
<evidence type="ECO:0000256" key="1">
    <source>
        <dbReference type="SAM" id="MobiDB-lite"/>
    </source>
</evidence>
<evidence type="ECO:0000313" key="3">
    <source>
        <dbReference type="Proteomes" id="UP000095192"/>
    </source>
</evidence>
<dbReference type="EMBL" id="JROU02001196">
    <property type="protein sequence ID" value="OEH77152.1"/>
    <property type="molecule type" value="Genomic_DNA"/>
</dbReference>
<proteinExistence type="predicted"/>